<evidence type="ECO:0000256" key="8">
    <source>
        <dbReference type="RuleBase" id="RU004549"/>
    </source>
</evidence>
<comment type="similarity">
    <text evidence="2 8">Belongs to the Aux/IAA family.</text>
</comment>
<accession>A0A4S4DPB9</accession>
<keyword evidence="6 8" id="KW-0539">Nucleus</keyword>
<comment type="caution">
    <text evidence="11">The sequence shown here is derived from an EMBL/GenBank/DDBJ whole genome shotgun (WGS) entry which is preliminary data.</text>
</comment>
<sequence>MAKNSPESDTTDQNFNETELTLGLPGESRNQKSGTKRGFSETVDLNVKSQGKIFEDDQSENQISEVEAKPSTEKTQVVGWPPVRSFRKNTIKKRKYVKVAVDGAPYLRKVDLEMYNSYQQLLTSLKDMFNCFSICNYLDDERKLMDPVNGSEYVPTYEDKDGDWMLVGDVPWNARDTFKMLKHRLKKKP</sequence>
<evidence type="ECO:0000256" key="9">
    <source>
        <dbReference type="SAM" id="MobiDB-lite"/>
    </source>
</evidence>
<feature type="compositionally biased region" description="Polar residues" evidence="9">
    <location>
        <begin position="1"/>
        <end position="19"/>
    </location>
</feature>
<dbReference type="Pfam" id="PF02309">
    <property type="entry name" value="AUX_IAA"/>
    <property type="match status" value="1"/>
</dbReference>
<keyword evidence="12" id="KW-1185">Reference proteome</keyword>
<dbReference type="PANTHER" id="PTHR31734:SF34">
    <property type="entry name" value="AUXIN-RESPONSIVE PROTEIN IAA15"/>
    <property type="match status" value="1"/>
</dbReference>
<dbReference type="InterPro" id="IPR053793">
    <property type="entry name" value="PB1-like"/>
</dbReference>
<gene>
    <name evidence="11" type="ORF">TEA_005728</name>
</gene>
<comment type="subcellular location">
    <subcellularLocation>
        <location evidence="1 8">Nucleus</location>
    </subcellularLocation>
</comment>
<dbReference type="EMBL" id="SDRB02010692">
    <property type="protein sequence ID" value="THG04910.1"/>
    <property type="molecule type" value="Genomic_DNA"/>
</dbReference>
<dbReference type="Proteomes" id="UP000306102">
    <property type="component" value="Unassembled WGS sequence"/>
</dbReference>
<keyword evidence="3 8" id="KW-0678">Repressor</keyword>
<feature type="region of interest" description="Disordered" evidence="9">
    <location>
        <begin position="1"/>
        <end position="70"/>
    </location>
</feature>
<evidence type="ECO:0000256" key="3">
    <source>
        <dbReference type="ARBA" id="ARBA00022491"/>
    </source>
</evidence>
<reference evidence="11 12" key="1">
    <citation type="journal article" date="2018" name="Proc. Natl. Acad. Sci. U.S.A.">
        <title>Draft genome sequence of Camellia sinensis var. sinensis provides insights into the evolution of the tea genome and tea quality.</title>
        <authorList>
            <person name="Wei C."/>
            <person name="Yang H."/>
            <person name="Wang S."/>
            <person name="Zhao J."/>
            <person name="Liu C."/>
            <person name="Gao L."/>
            <person name="Xia E."/>
            <person name="Lu Y."/>
            <person name="Tai Y."/>
            <person name="She G."/>
            <person name="Sun J."/>
            <person name="Cao H."/>
            <person name="Tong W."/>
            <person name="Gao Q."/>
            <person name="Li Y."/>
            <person name="Deng W."/>
            <person name="Jiang X."/>
            <person name="Wang W."/>
            <person name="Chen Q."/>
            <person name="Zhang S."/>
            <person name="Li H."/>
            <person name="Wu J."/>
            <person name="Wang P."/>
            <person name="Li P."/>
            <person name="Shi C."/>
            <person name="Zheng F."/>
            <person name="Jian J."/>
            <person name="Huang B."/>
            <person name="Shan D."/>
            <person name="Shi M."/>
            <person name="Fang C."/>
            <person name="Yue Y."/>
            <person name="Li F."/>
            <person name="Li D."/>
            <person name="Wei S."/>
            <person name="Han B."/>
            <person name="Jiang C."/>
            <person name="Yin Y."/>
            <person name="Xia T."/>
            <person name="Zhang Z."/>
            <person name="Bennetzen J.L."/>
            <person name="Zhao S."/>
            <person name="Wan X."/>
        </authorList>
    </citation>
    <scope>NUCLEOTIDE SEQUENCE [LARGE SCALE GENOMIC DNA]</scope>
    <source>
        <strain evidence="12">cv. Shuchazao</strain>
        <tissue evidence="11">Leaf</tissue>
    </source>
</reference>
<evidence type="ECO:0000313" key="11">
    <source>
        <dbReference type="EMBL" id="THG04910.1"/>
    </source>
</evidence>
<dbReference type="AlphaFoldDB" id="A0A4S4DPB9"/>
<dbReference type="InterPro" id="IPR003311">
    <property type="entry name" value="AUX_IAA"/>
</dbReference>
<evidence type="ECO:0000256" key="6">
    <source>
        <dbReference type="ARBA" id="ARBA00023242"/>
    </source>
</evidence>
<dbReference type="InterPro" id="IPR033389">
    <property type="entry name" value="AUX/IAA_dom"/>
</dbReference>
<name>A0A4S4DPB9_CAMSN</name>
<dbReference type="Gene3D" id="3.10.20.90">
    <property type="entry name" value="Phosphatidylinositol 3-kinase Catalytic Subunit, Chain A, domain 1"/>
    <property type="match status" value="1"/>
</dbReference>
<evidence type="ECO:0000256" key="5">
    <source>
        <dbReference type="ARBA" id="ARBA00023163"/>
    </source>
</evidence>
<keyword evidence="5 8" id="KW-0804">Transcription</keyword>
<keyword evidence="7 8" id="KW-0927">Auxin signaling pathway</keyword>
<proteinExistence type="inferred from homology"/>
<comment type="function">
    <text evidence="8">Aux/IAA proteins are short-lived transcriptional factors that function as repressors of early auxin response genes at low auxin concentrations.</text>
</comment>
<dbReference type="GO" id="GO:0009734">
    <property type="term" value="P:auxin-activated signaling pathway"/>
    <property type="evidence" value="ECO:0007669"/>
    <property type="project" value="UniProtKB-UniRule"/>
</dbReference>
<feature type="domain" description="PB1" evidence="10">
    <location>
        <begin position="94"/>
        <end position="188"/>
    </location>
</feature>
<keyword evidence="4 8" id="KW-0805">Transcription regulation</keyword>
<dbReference type="GO" id="GO:0006355">
    <property type="term" value="P:regulation of DNA-templated transcription"/>
    <property type="evidence" value="ECO:0007669"/>
    <property type="project" value="InterPro"/>
</dbReference>
<evidence type="ECO:0000256" key="4">
    <source>
        <dbReference type="ARBA" id="ARBA00023015"/>
    </source>
</evidence>
<comment type="subunit">
    <text evidence="8">Homodimers and heterodimers.</text>
</comment>
<evidence type="ECO:0000256" key="7">
    <source>
        <dbReference type="ARBA" id="ARBA00023294"/>
    </source>
</evidence>
<dbReference type="STRING" id="542762.A0A4S4DPB9"/>
<dbReference type="SUPFAM" id="SSF54277">
    <property type="entry name" value="CAD &amp; PB1 domains"/>
    <property type="match status" value="1"/>
</dbReference>
<dbReference type="PROSITE" id="PS51745">
    <property type="entry name" value="PB1"/>
    <property type="match status" value="1"/>
</dbReference>
<protein>
    <recommendedName>
        <fullName evidence="8">Auxin-responsive protein</fullName>
    </recommendedName>
</protein>
<dbReference type="GO" id="GO:0005634">
    <property type="term" value="C:nucleus"/>
    <property type="evidence" value="ECO:0007669"/>
    <property type="project" value="UniProtKB-SubCell"/>
</dbReference>
<evidence type="ECO:0000256" key="1">
    <source>
        <dbReference type="ARBA" id="ARBA00004123"/>
    </source>
</evidence>
<evidence type="ECO:0000256" key="2">
    <source>
        <dbReference type="ARBA" id="ARBA00006728"/>
    </source>
</evidence>
<evidence type="ECO:0000313" key="12">
    <source>
        <dbReference type="Proteomes" id="UP000306102"/>
    </source>
</evidence>
<evidence type="ECO:0000259" key="10">
    <source>
        <dbReference type="PROSITE" id="PS51745"/>
    </source>
</evidence>
<dbReference type="PANTHER" id="PTHR31734">
    <property type="entry name" value="AUXIN-RESPONSIVE PROTEIN IAA17"/>
    <property type="match status" value="1"/>
</dbReference>
<organism evidence="11 12">
    <name type="scientific">Camellia sinensis var. sinensis</name>
    <name type="common">China tea</name>
    <dbReference type="NCBI Taxonomy" id="542762"/>
    <lineage>
        <taxon>Eukaryota</taxon>
        <taxon>Viridiplantae</taxon>
        <taxon>Streptophyta</taxon>
        <taxon>Embryophyta</taxon>
        <taxon>Tracheophyta</taxon>
        <taxon>Spermatophyta</taxon>
        <taxon>Magnoliopsida</taxon>
        <taxon>eudicotyledons</taxon>
        <taxon>Gunneridae</taxon>
        <taxon>Pentapetalae</taxon>
        <taxon>asterids</taxon>
        <taxon>Ericales</taxon>
        <taxon>Theaceae</taxon>
        <taxon>Camellia</taxon>
    </lineage>
</organism>